<keyword evidence="2" id="KW-0812">Transmembrane</keyword>
<protein>
    <submittedName>
        <fullName evidence="8">Uncharacterized protein</fullName>
    </submittedName>
</protein>
<keyword evidence="3" id="KW-0732">Signal</keyword>
<comment type="subcellular location">
    <subcellularLocation>
        <location evidence="1">Membrane</location>
        <topology evidence="1">Single-pass type I membrane protein</topology>
    </subcellularLocation>
</comment>
<dbReference type="PANTHER" id="PTHR48063:SF16">
    <property type="entry name" value="LRR RECEPTOR-LIKE SERINE_THREONINE-PROTEIN KINASE GSO1"/>
    <property type="match status" value="1"/>
</dbReference>
<sequence length="124" mass="13912">MSSLDLSYNNLSGRILYIGHMTTYDASASFGTPGLCRAPLLECQARGHEKETIGDQSGIINGSSDNEWVYLSIELRLIAGMLVPCIGFAIRRSWWVAYIGHVETIVDRLSYWGYKLVVHCRNKL</sequence>
<keyword evidence="6" id="KW-0675">Receptor</keyword>
<dbReference type="GO" id="GO:0016020">
    <property type="term" value="C:membrane"/>
    <property type="evidence" value="ECO:0007669"/>
    <property type="project" value="UniProtKB-SubCell"/>
</dbReference>
<organism evidence="8 9">
    <name type="scientific">Dipteronia sinensis</name>
    <dbReference type="NCBI Taxonomy" id="43782"/>
    <lineage>
        <taxon>Eukaryota</taxon>
        <taxon>Viridiplantae</taxon>
        <taxon>Streptophyta</taxon>
        <taxon>Embryophyta</taxon>
        <taxon>Tracheophyta</taxon>
        <taxon>Spermatophyta</taxon>
        <taxon>Magnoliopsida</taxon>
        <taxon>eudicotyledons</taxon>
        <taxon>Gunneridae</taxon>
        <taxon>Pentapetalae</taxon>
        <taxon>rosids</taxon>
        <taxon>malvids</taxon>
        <taxon>Sapindales</taxon>
        <taxon>Sapindaceae</taxon>
        <taxon>Hippocastanoideae</taxon>
        <taxon>Acereae</taxon>
        <taxon>Dipteronia</taxon>
    </lineage>
</organism>
<accession>A0AAE0AUE2</accession>
<evidence type="ECO:0000256" key="5">
    <source>
        <dbReference type="ARBA" id="ARBA00023136"/>
    </source>
</evidence>
<evidence type="ECO:0000256" key="3">
    <source>
        <dbReference type="ARBA" id="ARBA00022729"/>
    </source>
</evidence>
<gene>
    <name evidence="8" type="ORF">Dsin_010945</name>
</gene>
<dbReference type="Gene3D" id="3.80.10.10">
    <property type="entry name" value="Ribonuclease Inhibitor"/>
    <property type="match status" value="1"/>
</dbReference>
<dbReference type="AlphaFoldDB" id="A0AAE0AUE2"/>
<evidence type="ECO:0000256" key="6">
    <source>
        <dbReference type="ARBA" id="ARBA00023170"/>
    </source>
</evidence>
<evidence type="ECO:0000256" key="2">
    <source>
        <dbReference type="ARBA" id="ARBA00022692"/>
    </source>
</evidence>
<dbReference type="InterPro" id="IPR032675">
    <property type="entry name" value="LRR_dom_sf"/>
</dbReference>
<keyword evidence="7" id="KW-0325">Glycoprotein</keyword>
<evidence type="ECO:0000256" key="7">
    <source>
        <dbReference type="ARBA" id="ARBA00023180"/>
    </source>
</evidence>
<proteinExistence type="predicted"/>
<evidence type="ECO:0000313" key="8">
    <source>
        <dbReference type="EMBL" id="KAK3223920.1"/>
    </source>
</evidence>
<keyword evidence="9" id="KW-1185">Reference proteome</keyword>
<dbReference type="InterPro" id="IPR046956">
    <property type="entry name" value="RLP23-like"/>
</dbReference>
<name>A0AAE0AUE2_9ROSI</name>
<dbReference type="EMBL" id="JANJYJ010000003">
    <property type="protein sequence ID" value="KAK3223920.1"/>
    <property type="molecule type" value="Genomic_DNA"/>
</dbReference>
<reference evidence="8" key="1">
    <citation type="journal article" date="2023" name="Plant J.">
        <title>Genome sequences and population genomics provide insights into the demographic history, inbreeding, and mutation load of two 'living fossil' tree species of Dipteronia.</title>
        <authorList>
            <person name="Feng Y."/>
            <person name="Comes H.P."/>
            <person name="Chen J."/>
            <person name="Zhu S."/>
            <person name="Lu R."/>
            <person name="Zhang X."/>
            <person name="Li P."/>
            <person name="Qiu J."/>
            <person name="Olsen K.M."/>
            <person name="Qiu Y."/>
        </authorList>
    </citation>
    <scope>NUCLEOTIDE SEQUENCE</scope>
    <source>
        <strain evidence="8">NBL</strain>
    </source>
</reference>
<comment type="caution">
    <text evidence="8">The sequence shown here is derived from an EMBL/GenBank/DDBJ whole genome shotgun (WGS) entry which is preliminary data.</text>
</comment>
<dbReference type="PANTHER" id="PTHR48063">
    <property type="entry name" value="LRR RECEPTOR-LIKE KINASE"/>
    <property type="match status" value="1"/>
</dbReference>
<evidence type="ECO:0000313" key="9">
    <source>
        <dbReference type="Proteomes" id="UP001281410"/>
    </source>
</evidence>
<keyword evidence="4" id="KW-1133">Transmembrane helix</keyword>
<keyword evidence="5" id="KW-0472">Membrane</keyword>
<dbReference type="Proteomes" id="UP001281410">
    <property type="component" value="Unassembled WGS sequence"/>
</dbReference>
<evidence type="ECO:0000256" key="4">
    <source>
        <dbReference type="ARBA" id="ARBA00022989"/>
    </source>
</evidence>
<evidence type="ECO:0000256" key="1">
    <source>
        <dbReference type="ARBA" id="ARBA00004479"/>
    </source>
</evidence>